<organism evidence="13 14">
    <name type="scientific">Methanosarcina siciliae T4/M</name>
    <dbReference type="NCBI Taxonomy" id="1434120"/>
    <lineage>
        <taxon>Archaea</taxon>
        <taxon>Methanobacteriati</taxon>
        <taxon>Methanobacteriota</taxon>
        <taxon>Stenosarchaea group</taxon>
        <taxon>Methanomicrobia</taxon>
        <taxon>Methanosarcinales</taxon>
        <taxon>Methanosarcinaceae</taxon>
        <taxon>Methanosarcina</taxon>
    </lineage>
</organism>
<dbReference type="Gene3D" id="3.40.50.300">
    <property type="entry name" value="P-loop containing nucleotide triphosphate hydrolases"/>
    <property type="match status" value="1"/>
</dbReference>
<dbReference type="AlphaFoldDB" id="A0A0E3L9B3"/>
<evidence type="ECO:0000313" key="14">
    <source>
        <dbReference type="Proteomes" id="UP000033111"/>
    </source>
</evidence>
<dbReference type="Gene3D" id="2.40.50.100">
    <property type="match status" value="1"/>
</dbReference>
<comment type="subunit">
    <text evidence="7">The complex is composed of two ATP-binding proteins (WtpC), two transmembrane proteins (WtpB) and a solute-binding protein (WtpA).</text>
</comment>
<dbReference type="InterPro" id="IPR008995">
    <property type="entry name" value="Mo/tungstate-bd_C_term_dom"/>
</dbReference>
<keyword evidence="14" id="KW-1185">Reference proteome</keyword>
<dbReference type="PROSITE" id="PS50893">
    <property type="entry name" value="ABC_TRANSPORTER_2"/>
    <property type="match status" value="1"/>
</dbReference>
<evidence type="ECO:0000259" key="12">
    <source>
        <dbReference type="PROSITE" id="PS50893"/>
    </source>
</evidence>
<keyword evidence="5 13" id="KW-0067">ATP-binding</keyword>
<dbReference type="Proteomes" id="UP000033111">
    <property type="component" value="Chromosome"/>
</dbReference>
<evidence type="ECO:0000256" key="3">
    <source>
        <dbReference type="ARBA" id="ARBA00022505"/>
    </source>
</evidence>
<dbReference type="GO" id="GO:0005524">
    <property type="term" value="F:ATP binding"/>
    <property type="evidence" value="ECO:0007669"/>
    <property type="project" value="UniProtKB-KW"/>
</dbReference>
<feature type="domain" description="ABC transporter" evidence="12">
    <location>
        <begin position="2"/>
        <end position="245"/>
    </location>
</feature>
<dbReference type="RefSeq" id="WP_048173731.1">
    <property type="nucleotide sequence ID" value="NZ_CP009506.1"/>
</dbReference>
<dbReference type="GO" id="GO:1901238">
    <property type="term" value="F:ABC-type tungstate transporter activity"/>
    <property type="evidence" value="ECO:0007669"/>
    <property type="project" value="UniProtKB-EC"/>
</dbReference>
<evidence type="ECO:0000256" key="11">
    <source>
        <dbReference type="ARBA" id="ARBA00057369"/>
    </source>
</evidence>
<dbReference type="SMART" id="SM00382">
    <property type="entry name" value="AAA"/>
    <property type="match status" value="1"/>
</dbReference>
<dbReference type="InterPro" id="IPR003593">
    <property type="entry name" value="AAA+_ATPase"/>
</dbReference>
<dbReference type="EC" id="7.3.2.6" evidence="8"/>
<dbReference type="KEGG" id="msw:MSSIT_3252"/>
<dbReference type="InterPro" id="IPR027417">
    <property type="entry name" value="P-loop_NTPase"/>
</dbReference>
<comment type="catalytic activity">
    <reaction evidence="10">
        <text>tungstate(in) + ATP + H2O = tungstate(out) + ADP + phosphate + H(+)</text>
        <dbReference type="Rhea" id="RHEA:35027"/>
        <dbReference type="ChEBI" id="CHEBI:15377"/>
        <dbReference type="ChEBI" id="CHEBI:15378"/>
        <dbReference type="ChEBI" id="CHEBI:30616"/>
        <dbReference type="ChEBI" id="CHEBI:43474"/>
        <dbReference type="ChEBI" id="CHEBI:46502"/>
        <dbReference type="ChEBI" id="CHEBI:456216"/>
        <dbReference type="EC" id="7.3.2.6"/>
    </reaction>
</comment>
<evidence type="ECO:0000256" key="4">
    <source>
        <dbReference type="ARBA" id="ARBA00022741"/>
    </source>
</evidence>
<dbReference type="PATRIC" id="fig|1434120.4.peg.4228"/>
<dbReference type="InterPro" id="IPR050093">
    <property type="entry name" value="ABC_SmlMolc_Importer"/>
</dbReference>
<dbReference type="PROSITE" id="PS00211">
    <property type="entry name" value="ABC_TRANSPORTER_1"/>
    <property type="match status" value="1"/>
</dbReference>
<dbReference type="EMBL" id="CP009506">
    <property type="protein sequence ID" value="AKB29971.1"/>
    <property type="molecule type" value="Genomic_DNA"/>
</dbReference>
<gene>
    <name evidence="13" type="ORF">MSSIT_3252</name>
</gene>
<sequence length="376" mass="42347">MTVEVDIGKEFYGRKNRKKKGEIPSFSMNCSFDANSDFVVLFGCSGSGKTTALRCIAGLENPDTGTIKINGTVYFDSGKKVNLPPQKRKIGYMFQENALFPHMNVRQNIEFGLKGLSAMEKKERVNEMLGLVGIEELEFSYPDELSGGQKQKVALARALAPNPEVLLLDEPFSALDTVVRLKLRKELRDIQKRLKIPVIFITHDPVEAFTMADRMAVFENGRVQQIGTPENIFYHPKTRYVAELVGFSNLFDNAVVEGHGNGDECTFLWSLGTEITAPYIERKAGDRVSWGIRPENIELVDRKNMHVIRQENRKNLFDGVIMNVVNKGTSRIMSLILKDSEDVLKVEVANHVFNSLKMGTGDECMVRLRASDMIIF</sequence>
<dbReference type="GO" id="GO:0043190">
    <property type="term" value="C:ATP-binding cassette (ABC) transporter complex"/>
    <property type="evidence" value="ECO:0007669"/>
    <property type="project" value="InterPro"/>
</dbReference>
<dbReference type="GeneID" id="24862167"/>
<comment type="similarity">
    <text evidence="6">Belongs to the ABC transporter superfamily. Sulfate/tungstate importer (TC 3.A.1.6) family.</text>
</comment>
<evidence type="ECO:0000256" key="5">
    <source>
        <dbReference type="ARBA" id="ARBA00022840"/>
    </source>
</evidence>
<dbReference type="OrthoDB" id="18368at2157"/>
<keyword evidence="2" id="KW-0813">Transport</keyword>
<dbReference type="FunFam" id="3.40.50.300:FF:000425">
    <property type="entry name" value="Probable ABC transporter, ATP-binding subunit"/>
    <property type="match status" value="1"/>
</dbReference>
<accession>A0A0E3L9B3</accession>
<evidence type="ECO:0000256" key="7">
    <source>
        <dbReference type="ARBA" id="ARBA00038781"/>
    </source>
</evidence>
<proteinExistence type="inferred from homology"/>
<evidence type="ECO:0000256" key="6">
    <source>
        <dbReference type="ARBA" id="ARBA00038307"/>
    </source>
</evidence>
<reference evidence="13 14" key="1">
    <citation type="submission" date="2014-07" db="EMBL/GenBank/DDBJ databases">
        <title>Methanogenic archaea and the global carbon cycle.</title>
        <authorList>
            <person name="Henriksen J.R."/>
            <person name="Luke J."/>
            <person name="Reinhart S."/>
            <person name="Benedict M.N."/>
            <person name="Youngblut N.D."/>
            <person name="Metcalf M.E."/>
            <person name="Whitaker R.J."/>
            <person name="Metcalf W.W."/>
        </authorList>
    </citation>
    <scope>NUCLEOTIDE SEQUENCE [LARGE SCALE GENOMIC DNA]</scope>
    <source>
        <strain evidence="13 14">T4/M</strain>
    </source>
</reference>
<evidence type="ECO:0000313" key="13">
    <source>
        <dbReference type="EMBL" id="AKB29971.1"/>
    </source>
</evidence>
<dbReference type="InterPro" id="IPR017871">
    <property type="entry name" value="ABC_transporter-like_CS"/>
</dbReference>
<evidence type="ECO:0000256" key="2">
    <source>
        <dbReference type="ARBA" id="ARBA00022448"/>
    </source>
</evidence>
<dbReference type="SUPFAM" id="SSF52540">
    <property type="entry name" value="P-loop containing nucleoside triphosphate hydrolases"/>
    <property type="match status" value="1"/>
</dbReference>
<protein>
    <recommendedName>
        <fullName evidence="9">Molybdate/tungstate import ATP-binding protein WtpC</fullName>
        <ecNumber evidence="8">7.3.2.6</ecNumber>
    </recommendedName>
</protein>
<comment type="function">
    <text evidence="11">Part of the ABC transporter complex WtpABC involved in molybdate/tungstate import. Responsible for energy coupling to the transport system.</text>
</comment>
<dbReference type="CDD" id="cd03297">
    <property type="entry name" value="ABC_ModC_molybdenum_transporter"/>
    <property type="match status" value="1"/>
</dbReference>
<evidence type="ECO:0000256" key="10">
    <source>
        <dbReference type="ARBA" id="ARBA00047936"/>
    </source>
</evidence>
<evidence type="ECO:0000256" key="8">
    <source>
        <dbReference type="ARBA" id="ARBA00039025"/>
    </source>
</evidence>
<dbReference type="GO" id="GO:0016887">
    <property type="term" value="F:ATP hydrolysis activity"/>
    <property type="evidence" value="ECO:0007669"/>
    <property type="project" value="InterPro"/>
</dbReference>
<keyword evidence="3" id="KW-0500">Molybdenum</keyword>
<name>A0A0E3L9B3_9EURY</name>
<evidence type="ECO:0000256" key="1">
    <source>
        <dbReference type="ARBA" id="ARBA00004202"/>
    </source>
</evidence>
<dbReference type="PANTHER" id="PTHR42781:SF4">
    <property type="entry name" value="SPERMIDINE_PUTRESCINE IMPORT ATP-BINDING PROTEIN POTA"/>
    <property type="match status" value="1"/>
</dbReference>
<evidence type="ECO:0000256" key="9">
    <source>
        <dbReference type="ARBA" id="ARBA00041133"/>
    </source>
</evidence>
<dbReference type="Pfam" id="PF00005">
    <property type="entry name" value="ABC_tran"/>
    <property type="match status" value="1"/>
</dbReference>
<keyword evidence="4" id="KW-0547">Nucleotide-binding</keyword>
<dbReference type="SUPFAM" id="SSF50331">
    <property type="entry name" value="MOP-like"/>
    <property type="match status" value="1"/>
</dbReference>
<comment type="subcellular location">
    <subcellularLocation>
        <location evidence="1">Cell membrane</location>
        <topology evidence="1">Peripheral membrane protein</topology>
    </subcellularLocation>
</comment>
<dbReference type="PANTHER" id="PTHR42781">
    <property type="entry name" value="SPERMIDINE/PUTRESCINE IMPORT ATP-BINDING PROTEIN POTA"/>
    <property type="match status" value="1"/>
</dbReference>
<dbReference type="HOGENOM" id="CLU_000604_1_1_2"/>
<dbReference type="InterPro" id="IPR003439">
    <property type="entry name" value="ABC_transporter-like_ATP-bd"/>
</dbReference>